<reference evidence="5 6" key="1">
    <citation type="submission" date="2014-08" db="EMBL/GenBank/DDBJ databases">
        <title>Comparative genomics of the Paenibacillus odorifer group.</title>
        <authorList>
            <person name="den Bakker H.C."/>
            <person name="Tsai Y.-C."/>
            <person name="Martin N."/>
            <person name="Korlach J."/>
            <person name="Wiedmann M."/>
        </authorList>
    </citation>
    <scope>NUCLEOTIDE SEQUENCE [LARGE SCALE GENOMIC DNA]</scope>
    <source>
        <strain evidence="5 6">DSM 1735</strain>
    </source>
</reference>
<evidence type="ECO:0000259" key="4">
    <source>
        <dbReference type="PROSITE" id="PS50893"/>
    </source>
</evidence>
<protein>
    <submittedName>
        <fullName evidence="5">Leucine/isoleucine/valine transporter ATP-binding subunit</fullName>
    </submittedName>
</protein>
<dbReference type="Gene3D" id="3.40.50.300">
    <property type="entry name" value="P-loop containing nucleotide triphosphate hydrolases"/>
    <property type="match status" value="1"/>
</dbReference>
<keyword evidence="1" id="KW-0813">Transport</keyword>
<dbReference type="Pfam" id="PF00005">
    <property type="entry name" value="ABC_tran"/>
    <property type="match status" value="1"/>
</dbReference>
<dbReference type="Proteomes" id="UP000029409">
    <property type="component" value="Chromosome"/>
</dbReference>
<keyword evidence="6" id="KW-1185">Reference proteome</keyword>
<dbReference type="OrthoDB" id="9805514at2"/>
<dbReference type="EMBL" id="CP009288">
    <property type="protein sequence ID" value="AIQ11732.1"/>
    <property type="molecule type" value="Genomic_DNA"/>
</dbReference>
<dbReference type="GO" id="GO:0005524">
    <property type="term" value="F:ATP binding"/>
    <property type="evidence" value="ECO:0007669"/>
    <property type="project" value="UniProtKB-KW"/>
</dbReference>
<dbReference type="GO" id="GO:0005304">
    <property type="term" value="F:L-valine transmembrane transporter activity"/>
    <property type="evidence" value="ECO:0007669"/>
    <property type="project" value="TreeGrafter"/>
</dbReference>
<dbReference type="KEGG" id="pdu:PDUR_07105"/>
<name>A0A089HKU5_PAEDU</name>
<dbReference type="CDD" id="cd03219">
    <property type="entry name" value="ABC_Mj1267_LivG_branched"/>
    <property type="match status" value="1"/>
</dbReference>
<dbReference type="GO" id="GO:0016887">
    <property type="term" value="F:ATP hydrolysis activity"/>
    <property type="evidence" value="ECO:0007669"/>
    <property type="project" value="InterPro"/>
</dbReference>
<evidence type="ECO:0000256" key="3">
    <source>
        <dbReference type="ARBA" id="ARBA00022840"/>
    </source>
</evidence>
<dbReference type="InterPro" id="IPR003439">
    <property type="entry name" value="ABC_transporter-like_ATP-bd"/>
</dbReference>
<dbReference type="STRING" id="44251.PDUR_07105"/>
<dbReference type="AlphaFoldDB" id="A0A089HKU5"/>
<evidence type="ECO:0000313" key="6">
    <source>
        <dbReference type="Proteomes" id="UP000029409"/>
    </source>
</evidence>
<proteinExistence type="predicted"/>
<dbReference type="GO" id="GO:0015192">
    <property type="term" value="F:L-phenylalanine transmembrane transporter activity"/>
    <property type="evidence" value="ECO:0007669"/>
    <property type="project" value="TreeGrafter"/>
</dbReference>
<evidence type="ECO:0000313" key="5">
    <source>
        <dbReference type="EMBL" id="AIQ11732.1"/>
    </source>
</evidence>
<dbReference type="InterPro" id="IPR051120">
    <property type="entry name" value="ABC_AA/LPS_Transport"/>
</dbReference>
<evidence type="ECO:0000256" key="1">
    <source>
        <dbReference type="ARBA" id="ARBA00022448"/>
    </source>
</evidence>
<evidence type="ECO:0000256" key="2">
    <source>
        <dbReference type="ARBA" id="ARBA00022741"/>
    </source>
</evidence>
<dbReference type="eggNOG" id="COG0411">
    <property type="taxonomic scope" value="Bacteria"/>
</dbReference>
<sequence length="260" mass="28424">MAASATAVLLDVKKASRSFGGLKALSEVSLHINKGELIGLIGPNGAGKTTLFNLLTGVYPPSTGSIILGNESVGGMKPYRINRKGAARTFQNIRLFTAMTVLDNVKIAFHQHAKHSMFTSMLRLPNHFKGEDEITQKALDILKIFNLDDQSTELAGNLSYGNQRRLEIARALAAGPKLLLLDEPAAGMNPNETHDLMNLIAWIRKEFDLTILLIEHDMSLVMGVCDRIYVLDRGMLIANGTPSEIRSNPKVIEAYLGQEA</sequence>
<dbReference type="SMART" id="SM00382">
    <property type="entry name" value="AAA"/>
    <property type="match status" value="1"/>
</dbReference>
<dbReference type="GO" id="GO:0015188">
    <property type="term" value="F:L-isoleucine transmembrane transporter activity"/>
    <property type="evidence" value="ECO:0007669"/>
    <property type="project" value="TreeGrafter"/>
</dbReference>
<dbReference type="InterPro" id="IPR027417">
    <property type="entry name" value="P-loop_NTPase"/>
</dbReference>
<accession>A0A089HKU5</accession>
<dbReference type="PANTHER" id="PTHR45772:SF7">
    <property type="entry name" value="AMINO ACID ABC TRANSPORTER ATP-BINDING PROTEIN"/>
    <property type="match status" value="1"/>
</dbReference>
<dbReference type="InterPro" id="IPR032823">
    <property type="entry name" value="BCA_ABC_TP_C"/>
</dbReference>
<dbReference type="Pfam" id="PF12399">
    <property type="entry name" value="BCA_ABC_TP_C"/>
    <property type="match status" value="1"/>
</dbReference>
<dbReference type="InterPro" id="IPR017871">
    <property type="entry name" value="ABC_transporter-like_CS"/>
</dbReference>
<dbReference type="PROSITE" id="PS00211">
    <property type="entry name" value="ABC_TRANSPORTER_1"/>
    <property type="match status" value="1"/>
</dbReference>
<dbReference type="GO" id="GO:0015808">
    <property type="term" value="P:L-alanine transport"/>
    <property type="evidence" value="ECO:0007669"/>
    <property type="project" value="TreeGrafter"/>
</dbReference>
<gene>
    <name evidence="5" type="primary">livG</name>
    <name evidence="5" type="ORF">PDUR_07105</name>
</gene>
<dbReference type="GO" id="GO:1903806">
    <property type="term" value="P:L-isoleucine import across plasma membrane"/>
    <property type="evidence" value="ECO:0007669"/>
    <property type="project" value="TreeGrafter"/>
</dbReference>
<organism evidence="5 6">
    <name type="scientific">Paenibacillus durus</name>
    <name type="common">Paenibacillus azotofixans</name>
    <dbReference type="NCBI Taxonomy" id="44251"/>
    <lineage>
        <taxon>Bacteria</taxon>
        <taxon>Bacillati</taxon>
        <taxon>Bacillota</taxon>
        <taxon>Bacilli</taxon>
        <taxon>Bacillales</taxon>
        <taxon>Paenibacillaceae</taxon>
        <taxon>Paenibacillus</taxon>
    </lineage>
</organism>
<dbReference type="SUPFAM" id="SSF52540">
    <property type="entry name" value="P-loop containing nucleoside triphosphate hydrolases"/>
    <property type="match status" value="1"/>
</dbReference>
<dbReference type="FunFam" id="3.40.50.300:FF:000421">
    <property type="entry name" value="Branched-chain amino acid ABC transporter ATP-binding protein"/>
    <property type="match status" value="1"/>
</dbReference>
<dbReference type="RefSeq" id="WP_042205616.1">
    <property type="nucleotide sequence ID" value="NZ_CP009288.1"/>
</dbReference>
<dbReference type="PROSITE" id="PS50893">
    <property type="entry name" value="ABC_TRANSPORTER_2"/>
    <property type="match status" value="1"/>
</dbReference>
<keyword evidence="3 5" id="KW-0067">ATP-binding</keyword>
<dbReference type="GO" id="GO:0005886">
    <property type="term" value="C:plasma membrane"/>
    <property type="evidence" value="ECO:0007669"/>
    <property type="project" value="TreeGrafter"/>
</dbReference>
<dbReference type="PANTHER" id="PTHR45772">
    <property type="entry name" value="CONSERVED COMPONENT OF ABC TRANSPORTER FOR NATURAL AMINO ACIDS-RELATED"/>
    <property type="match status" value="1"/>
</dbReference>
<dbReference type="InterPro" id="IPR003593">
    <property type="entry name" value="AAA+_ATPase"/>
</dbReference>
<keyword evidence="2" id="KW-0547">Nucleotide-binding</keyword>
<feature type="domain" description="ABC transporter" evidence="4">
    <location>
        <begin position="10"/>
        <end position="258"/>
    </location>
</feature>
<dbReference type="GO" id="GO:0042941">
    <property type="term" value="P:D-alanine transmembrane transport"/>
    <property type="evidence" value="ECO:0007669"/>
    <property type="project" value="TreeGrafter"/>
</dbReference>
<dbReference type="GO" id="GO:1903805">
    <property type="term" value="P:L-valine import across plasma membrane"/>
    <property type="evidence" value="ECO:0007669"/>
    <property type="project" value="TreeGrafter"/>
</dbReference>